<keyword evidence="1" id="KW-1185">Reference proteome</keyword>
<reference evidence="2" key="1">
    <citation type="submission" date="2022-11" db="UniProtKB">
        <authorList>
            <consortium name="WormBaseParasite"/>
        </authorList>
    </citation>
    <scope>IDENTIFICATION</scope>
</reference>
<dbReference type="WBParaSite" id="maker-E.canG7_contigs_4370-snap-gene-0.13-mRNA-1">
    <property type="protein sequence ID" value="maker-E.canG7_contigs_4370-snap-gene-0.13-mRNA-1"/>
    <property type="gene ID" value="EcG7_06793"/>
</dbReference>
<dbReference type="AlphaFoldDB" id="A0A915EYW4"/>
<evidence type="ECO:0000313" key="1">
    <source>
        <dbReference type="Proteomes" id="UP000887562"/>
    </source>
</evidence>
<dbReference type="Proteomes" id="UP000887562">
    <property type="component" value="Unplaced"/>
</dbReference>
<evidence type="ECO:0000313" key="2">
    <source>
        <dbReference type="WBParaSite" id="maker-E.canG7_contigs_4370-snap-gene-0.13-mRNA-1"/>
    </source>
</evidence>
<name>A0A915EYW4_9CEST</name>
<protein>
    <submittedName>
        <fullName evidence="2">Uncharacterized protein</fullName>
    </submittedName>
</protein>
<sequence length="79" mass="9489">MNNTMIFRFHRTMQKSTEQCTTWSQHVYGCFMGMDSRTRIFQPIASFLFLLHKHNEQTVNCTGLGLFYTNYYMLFTFSH</sequence>
<accession>A0A915EYW4</accession>
<organism evidence="1 2">
    <name type="scientific">Echinococcus canadensis</name>
    <dbReference type="NCBI Taxonomy" id="519352"/>
    <lineage>
        <taxon>Eukaryota</taxon>
        <taxon>Metazoa</taxon>
        <taxon>Spiralia</taxon>
        <taxon>Lophotrochozoa</taxon>
        <taxon>Platyhelminthes</taxon>
        <taxon>Cestoda</taxon>
        <taxon>Eucestoda</taxon>
        <taxon>Cyclophyllidea</taxon>
        <taxon>Taeniidae</taxon>
        <taxon>Echinococcus</taxon>
        <taxon>Echinococcus canadensis group</taxon>
    </lineage>
</organism>
<proteinExistence type="predicted"/>